<sequence>MWGALALLVSMLVAPTAARAAPPALPGGKANWVVSVGGLNNNYDPRNWVRLGYYVFNADGTAETNFWSWNEADSPERINTVKANCDGAVPHCYIRTVEDFDGSPTGGLRGSFDYDASGRLVVTWKTDKSGADITDLRETWNLQTGLVGGKLARITSPTYYTNSGTASDPDVPDPVAGEFSSYSATFGIGYGSTTGFGSDTRASMSDLVNDSRYNTVPYRGTFVRVNNGSLDREGTGGNWTFSGAQGDNNANPWQKCAGAECLGFVQHATSCRSTEDPPNADKDRARYLAEIGGGRRNTEEYWCMLLASGADCYVYNSHPRPMLQIIDDDGTFQGWVGAEAFSHVSTSTGKPDEAWNQYYWGIFDTVSPDAQPAIPPSGWNGSQAVPRFTVPDGANVATGDLLWATGALHFSGRNFVAGGCHYVELLAVGTDGTRQRGTSSPLCAGVEADGTRAFRGSLSFAQNPASVVITYWNAGSSGASYSPGSTLNCTPAGCTSADRKPFRIVYGANVASGSVTWIGPTVQFEGNNHVASECRYVELTATGSDGTARKASSSKFCASGGDRTFGPQVIADVAEGTDVQITYWQGATATGPFTLKASATCRPTGCQ</sequence>
<reference evidence="2" key="1">
    <citation type="submission" date="2021-01" db="EMBL/GenBank/DDBJ databases">
        <title>Whole genome shotgun sequence of Actinoplanes siamensis NBRC 109076.</title>
        <authorList>
            <person name="Komaki H."/>
            <person name="Tamura T."/>
        </authorList>
    </citation>
    <scope>NUCLEOTIDE SEQUENCE</scope>
    <source>
        <strain evidence="2">NBRC 109076</strain>
    </source>
</reference>
<feature type="signal peptide" evidence="1">
    <location>
        <begin position="1"/>
        <end position="20"/>
    </location>
</feature>
<organism evidence="2 3">
    <name type="scientific">Actinoplanes siamensis</name>
    <dbReference type="NCBI Taxonomy" id="1223317"/>
    <lineage>
        <taxon>Bacteria</taxon>
        <taxon>Bacillati</taxon>
        <taxon>Actinomycetota</taxon>
        <taxon>Actinomycetes</taxon>
        <taxon>Micromonosporales</taxon>
        <taxon>Micromonosporaceae</taxon>
        <taxon>Actinoplanes</taxon>
    </lineage>
</organism>
<accession>A0A919NEE9</accession>
<name>A0A919NEE9_9ACTN</name>
<gene>
    <name evidence="2" type="ORF">Asi03nite_72850</name>
</gene>
<dbReference type="EMBL" id="BOMW01000100">
    <property type="protein sequence ID" value="GIF09747.1"/>
    <property type="molecule type" value="Genomic_DNA"/>
</dbReference>
<evidence type="ECO:0000256" key="1">
    <source>
        <dbReference type="SAM" id="SignalP"/>
    </source>
</evidence>
<keyword evidence="3" id="KW-1185">Reference proteome</keyword>
<dbReference type="Proteomes" id="UP000629619">
    <property type="component" value="Unassembled WGS sequence"/>
</dbReference>
<dbReference type="AlphaFoldDB" id="A0A919NEE9"/>
<evidence type="ECO:0000313" key="2">
    <source>
        <dbReference type="EMBL" id="GIF09747.1"/>
    </source>
</evidence>
<protein>
    <submittedName>
        <fullName evidence="2">Uncharacterized protein</fullName>
    </submittedName>
</protein>
<feature type="chain" id="PRO_5037680067" evidence="1">
    <location>
        <begin position="21"/>
        <end position="607"/>
    </location>
</feature>
<proteinExistence type="predicted"/>
<keyword evidence="1" id="KW-0732">Signal</keyword>
<comment type="caution">
    <text evidence="2">The sequence shown here is derived from an EMBL/GenBank/DDBJ whole genome shotgun (WGS) entry which is preliminary data.</text>
</comment>
<evidence type="ECO:0000313" key="3">
    <source>
        <dbReference type="Proteomes" id="UP000629619"/>
    </source>
</evidence>